<evidence type="ECO:0000313" key="2">
    <source>
        <dbReference type="EMBL" id="CAK9861927.1"/>
    </source>
</evidence>
<dbReference type="Proteomes" id="UP001497522">
    <property type="component" value="Chromosome 12"/>
</dbReference>
<protein>
    <submittedName>
        <fullName evidence="2">Uncharacterized protein</fullName>
    </submittedName>
</protein>
<organism evidence="2 3">
    <name type="scientific">Sphagnum jensenii</name>
    <dbReference type="NCBI Taxonomy" id="128206"/>
    <lineage>
        <taxon>Eukaryota</taxon>
        <taxon>Viridiplantae</taxon>
        <taxon>Streptophyta</taxon>
        <taxon>Embryophyta</taxon>
        <taxon>Bryophyta</taxon>
        <taxon>Sphagnophytina</taxon>
        <taxon>Sphagnopsida</taxon>
        <taxon>Sphagnales</taxon>
        <taxon>Sphagnaceae</taxon>
        <taxon>Sphagnum</taxon>
    </lineage>
</organism>
<feature type="region of interest" description="Disordered" evidence="1">
    <location>
        <begin position="58"/>
        <end position="86"/>
    </location>
</feature>
<proteinExistence type="predicted"/>
<reference evidence="2" key="1">
    <citation type="submission" date="2024-03" db="EMBL/GenBank/DDBJ databases">
        <authorList>
            <consortium name="ELIXIR-Norway"/>
            <consortium name="Elixir Norway"/>
        </authorList>
    </citation>
    <scope>NUCLEOTIDE SEQUENCE</scope>
</reference>
<name>A0ABP1AH98_9BRYO</name>
<keyword evidence="3" id="KW-1185">Reference proteome</keyword>
<accession>A0ABP1AH98</accession>
<evidence type="ECO:0000256" key="1">
    <source>
        <dbReference type="SAM" id="MobiDB-lite"/>
    </source>
</evidence>
<evidence type="ECO:0000313" key="3">
    <source>
        <dbReference type="Proteomes" id="UP001497522"/>
    </source>
</evidence>
<gene>
    <name evidence="2" type="ORF">CSSPJE1EN2_LOCUS4922</name>
</gene>
<sequence length="86" mass="9515">MELLIRNPSKARLLPTVDLVGKLPIRIALVGHQAQRGGGEHLPPSQVDEARLPSLTIPLHYGDGRSRPYARRPLVRGGRSGPIRRR</sequence>
<dbReference type="EMBL" id="OZ023713">
    <property type="protein sequence ID" value="CAK9861927.1"/>
    <property type="molecule type" value="Genomic_DNA"/>
</dbReference>